<comment type="caution">
    <text evidence="10">The sequence shown here is derived from an EMBL/GenBank/DDBJ whole genome shotgun (WGS) entry which is preliminary data.</text>
</comment>
<keyword evidence="11" id="KW-1185">Reference proteome</keyword>
<keyword evidence="5" id="KW-0406">Ion transport</keyword>
<gene>
    <name evidence="10" type="ORF">CUU66_04150</name>
</gene>
<dbReference type="SUPFAM" id="SSF50814">
    <property type="entry name" value="Lipocalins"/>
    <property type="match status" value="1"/>
</dbReference>
<dbReference type="GO" id="GO:0007155">
    <property type="term" value="P:cell adhesion"/>
    <property type="evidence" value="ECO:0007669"/>
    <property type="project" value="InterPro"/>
</dbReference>
<keyword evidence="7" id="KW-0175">Coiled coil</keyword>
<evidence type="ECO:0000256" key="4">
    <source>
        <dbReference type="ARBA" id="ARBA00022906"/>
    </source>
</evidence>
<dbReference type="PROSITE" id="PS51257">
    <property type="entry name" value="PROKAR_LIPOPROTEIN"/>
    <property type="match status" value="1"/>
</dbReference>
<dbReference type="EMBL" id="PGUY01000012">
    <property type="protein sequence ID" value="PLT31155.1"/>
    <property type="molecule type" value="Genomic_DNA"/>
</dbReference>
<dbReference type="PRINTS" id="PR00691">
    <property type="entry name" value="ADHESINB"/>
</dbReference>
<dbReference type="GO" id="GO:0006829">
    <property type="term" value="P:zinc ion transport"/>
    <property type="evidence" value="ECO:0007669"/>
    <property type="project" value="UniProtKB-KW"/>
</dbReference>
<dbReference type="Gene3D" id="3.40.50.1980">
    <property type="entry name" value="Nitrogenase molybdenum iron protein domain"/>
    <property type="match status" value="2"/>
</dbReference>
<feature type="coiled-coil region" evidence="7">
    <location>
        <begin position="195"/>
        <end position="222"/>
    </location>
</feature>
<dbReference type="PANTHER" id="PTHR42953">
    <property type="entry name" value="HIGH-AFFINITY ZINC UPTAKE SYSTEM PROTEIN ZNUA-RELATED"/>
    <property type="match status" value="1"/>
</dbReference>
<evidence type="ECO:0000256" key="7">
    <source>
        <dbReference type="SAM" id="Coils"/>
    </source>
</evidence>
<evidence type="ECO:0000256" key="8">
    <source>
        <dbReference type="SAM" id="MobiDB-lite"/>
    </source>
</evidence>
<keyword evidence="4" id="KW-0864">Zinc transport</keyword>
<feature type="region of interest" description="Disordered" evidence="8">
    <location>
        <begin position="341"/>
        <end position="361"/>
    </location>
</feature>
<feature type="region of interest" description="Disordered" evidence="8">
    <location>
        <begin position="126"/>
        <end position="167"/>
    </location>
</feature>
<name>A0A2N5MA07_9BACI</name>
<evidence type="ECO:0000256" key="5">
    <source>
        <dbReference type="ARBA" id="ARBA00023065"/>
    </source>
</evidence>
<feature type="compositionally biased region" description="Basic and acidic residues" evidence="8">
    <location>
        <begin position="345"/>
        <end position="361"/>
    </location>
</feature>
<dbReference type="GO" id="GO:0008270">
    <property type="term" value="F:zinc ion binding"/>
    <property type="evidence" value="ECO:0007669"/>
    <property type="project" value="InterPro"/>
</dbReference>
<evidence type="ECO:0000313" key="10">
    <source>
        <dbReference type="EMBL" id="PLT31155.1"/>
    </source>
</evidence>
<dbReference type="InterPro" id="IPR006128">
    <property type="entry name" value="Lipoprotein_PsaA-like"/>
</dbReference>
<keyword evidence="3" id="KW-0862">Zinc</keyword>
<feature type="domain" description="ZinT" evidence="9">
    <location>
        <begin position="360"/>
        <end position="425"/>
    </location>
</feature>
<dbReference type="Pfam" id="PF09223">
    <property type="entry name" value="ZinT"/>
    <property type="match status" value="1"/>
</dbReference>
<dbReference type="Gene3D" id="2.40.128.20">
    <property type="match status" value="1"/>
</dbReference>
<dbReference type="AlphaFoldDB" id="A0A2N5MA07"/>
<dbReference type="PANTHER" id="PTHR42953:SF8">
    <property type="entry name" value="ZINT DOMAIN-CONTAINING PROTEIN"/>
    <property type="match status" value="1"/>
</dbReference>
<keyword evidence="2" id="KW-0732">Signal</keyword>
<dbReference type="InterPro" id="IPR006129">
    <property type="entry name" value="AdhesinB"/>
</dbReference>
<keyword evidence="1 6" id="KW-0813">Transport</keyword>
<feature type="compositionally biased region" description="Basic and acidic residues" evidence="8">
    <location>
        <begin position="130"/>
        <end position="167"/>
    </location>
</feature>
<dbReference type="OrthoDB" id="9810636at2"/>
<accession>A0A2N5MA07</accession>
<evidence type="ECO:0000256" key="6">
    <source>
        <dbReference type="RuleBase" id="RU003512"/>
    </source>
</evidence>
<protein>
    <submittedName>
        <fullName evidence="10">ABC transporter substrate-binding protein</fullName>
    </submittedName>
</protein>
<dbReference type="InterPro" id="IPR012674">
    <property type="entry name" value="Calycin"/>
</dbReference>
<sequence length="437" mass="49140">MNLKRIVTTSVLLSSLILGGCGGSDTASKDDKKNESKTLDVYTTIYPLEDFTKKIGGDFVDVHSIYPPNVDAHSYEPSTKDLTKLADSDLFIYTGVGVEGFAEKATEMLQKEKVKTLKAAEGLELLPSSHSEHEHSEEAHSGHEEEEHPEEEAHSEHEGHDHGDYDPHVWLDPILAAELASNIKNTLTELMPEHKDEFETNFNSLNKELNKLNDEFQTVIEQSPGKDLLVSHAAYGYWEKRYGIEQISIAGLSPTQEPSQKELKTIIDETKEHNLRYVIFEQNAKPKIAKTIQEQLGLKSLTLHNLEAITDENIKNNDDYFTIMRKNLKTIKTALSSAATASTNDAHDHSHAHGHDDEKSQEIYSGIFKDSEIDDRELSDWEGDWQSVYPYLLNGSLDGVLQKKWKQIKIKPLKSTKNIIKLGIKQTLNGSLLKAIL</sequence>
<evidence type="ECO:0000256" key="1">
    <source>
        <dbReference type="ARBA" id="ARBA00022448"/>
    </source>
</evidence>
<evidence type="ECO:0000259" key="9">
    <source>
        <dbReference type="Pfam" id="PF09223"/>
    </source>
</evidence>
<dbReference type="SUPFAM" id="SSF53807">
    <property type="entry name" value="Helical backbone' metal receptor"/>
    <property type="match status" value="1"/>
</dbReference>
<dbReference type="InterPro" id="IPR006127">
    <property type="entry name" value="ZnuA-like"/>
</dbReference>
<proteinExistence type="inferred from homology"/>
<dbReference type="Proteomes" id="UP000234748">
    <property type="component" value="Unassembled WGS sequence"/>
</dbReference>
<comment type="similarity">
    <text evidence="6">Belongs to the bacterial solute-binding protein 9 family.</text>
</comment>
<organism evidence="10 11">
    <name type="scientific">Peribacillus deserti</name>
    <dbReference type="NCBI Taxonomy" id="673318"/>
    <lineage>
        <taxon>Bacteria</taxon>
        <taxon>Bacillati</taxon>
        <taxon>Bacillota</taxon>
        <taxon>Bacilli</taxon>
        <taxon>Bacillales</taxon>
        <taxon>Bacillaceae</taxon>
        <taxon>Peribacillus</taxon>
    </lineage>
</organism>
<evidence type="ECO:0000313" key="11">
    <source>
        <dbReference type="Proteomes" id="UP000234748"/>
    </source>
</evidence>
<dbReference type="Pfam" id="PF01297">
    <property type="entry name" value="ZnuA"/>
    <property type="match status" value="1"/>
</dbReference>
<dbReference type="InterPro" id="IPR050492">
    <property type="entry name" value="Bact_metal-bind_prot9"/>
</dbReference>
<dbReference type="PRINTS" id="PR00690">
    <property type="entry name" value="ADHESNFAMILY"/>
</dbReference>
<reference evidence="10 11" key="1">
    <citation type="submission" date="2017-11" db="EMBL/GenBank/DDBJ databases">
        <title>Comparitive Functional Genomics of Dry Heat Resistant strains isolated from the Viking Spacecraft.</title>
        <authorList>
            <person name="Seuylemezian A."/>
            <person name="Cooper K."/>
            <person name="Vaishampayan P."/>
        </authorList>
    </citation>
    <scope>NUCLEOTIDE SEQUENCE [LARGE SCALE GENOMIC DNA]</scope>
    <source>
        <strain evidence="10 11">V1-29</strain>
    </source>
</reference>
<evidence type="ECO:0000256" key="3">
    <source>
        <dbReference type="ARBA" id="ARBA00022833"/>
    </source>
</evidence>
<dbReference type="InterPro" id="IPR015304">
    <property type="entry name" value="ZinT_dom"/>
</dbReference>
<evidence type="ECO:0000256" key="2">
    <source>
        <dbReference type="ARBA" id="ARBA00022729"/>
    </source>
</evidence>